<dbReference type="RefSeq" id="WP_115481652.1">
    <property type="nucleotide sequence ID" value="NZ_QRCT01000019.1"/>
</dbReference>
<evidence type="ECO:0000313" key="3">
    <source>
        <dbReference type="Proteomes" id="UP000255036"/>
    </source>
</evidence>
<keyword evidence="3" id="KW-1185">Reference proteome</keyword>
<dbReference type="Gene3D" id="2.60.40.10">
    <property type="entry name" value="Immunoglobulins"/>
    <property type="match status" value="2"/>
</dbReference>
<dbReference type="InterPro" id="IPR013783">
    <property type="entry name" value="Ig-like_fold"/>
</dbReference>
<protein>
    <recommendedName>
        <fullName evidence="1">Fibronectin type-III domain-containing protein</fullName>
    </recommendedName>
</protein>
<dbReference type="InterPro" id="IPR003961">
    <property type="entry name" value="FN3_dom"/>
</dbReference>
<evidence type="ECO:0000313" key="2">
    <source>
        <dbReference type="EMBL" id="RDU23783.1"/>
    </source>
</evidence>
<organism evidence="2 3">
    <name type="scientific">Anaerosacchariphilus polymeriproducens</name>
    <dbReference type="NCBI Taxonomy" id="1812858"/>
    <lineage>
        <taxon>Bacteria</taxon>
        <taxon>Bacillati</taxon>
        <taxon>Bacillota</taxon>
        <taxon>Clostridia</taxon>
        <taxon>Lachnospirales</taxon>
        <taxon>Lachnospiraceae</taxon>
        <taxon>Anaerosacchariphilus</taxon>
    </lineage>
</organism>
<dbReference type="InterPro" id="IPR036116">
    <property type="entry name" value="FN3_sf"/>
</dbReference>
<comment type="caution">
    <text evidence="2">The sequence shown here is derived from an EMBL/GenBank/DDBJ whole genome shotgun (WGS) entry which is preliminary data.</text>
</comment>
<dbReference type="Proteomes" id="UP000255036">
    <property type="component" value="Unassembled WGS sequence"/>
</dbReference>
<dbReference type="PROSITE" id="PS50853">
    <property type="entry name" value="FN3"/>
    <property type="match status" value="1"/>
</dbReference>
<evidence type="ECO:0000259" key="1">
    <source>
        <dbReference type="PROSITE" id="PS50853"/>
    </source>
</evidence>
<proteinExistence type="predicted"/>
<accession>A0A371AW43</accession>
<reference evidence="2 3" key="1">
    <citation type="submission" date="2018-07" db="EMBL/GenBank/DDBJ databases">
        <title>Anaerosacharophilus polymeroproducens gen. nov. sp. nov., an anaerobic bacterium isolated from salt field.</title>
        <authorList>
            <person name="Kim W."/>
            <person name="Yang S.-H."/>
            <person name="Oh J."/>
            <person name="Lee J.-H."/>
            <person name="Kwon K.K."/>
        </authorList>
    </citation>
    <scope>NUCLEOTIDE SEQUENCE [LARGE SCALE GENOMIC DNA]</scope>
    <source>
        <strain evidence="2 3">MCWD5</strain>
    </source>
</reference>
<sequence>MKNLKETMVKKVSHFFAAAIMVCLLLGFNSMKVNAYYYYGDISNLRQTNATTNSATIQWTSDAETVKFNIYIRVNSSYQYKYFGSTQAKNYTFGNLADGTEYDIKVIGYSASGEEGDYEYTYVKTLPNTVKNLKQDKWYYFIKVLNVSWNRASGVDGYQVELKNSRGKIVKKLNYNSGYYDSASFSNMKDEIYTVHVRSYTKLNGKTYYSKWSTIFCFNQPRIKSVKVSGKKLKVSWGKVGGATGYDVYVSTKKTSGYKKVKSVGKNTTKATISKLKGKKFSAKKTYYVYVITKKKIGKRTYRSSSLYYWNNKNSSFGYK</sequence>
<feature type="domain" description="Fibronectin type-III" evidence="1">
    <location>
        <begin position="41"/>
        <end position="128"/>
    </location>
</feature>
<dbReference type="CDD" id="cd00063">
    <property type="entry name" value="FN3"/>
    <property type="match status" value="1"/>
</dbReference>
<dbReference type="EMBL" id="QRCT01000019">
    <property type="protein sequence ID" value="RDU23783.1"/>
    <property type="molecule type" value="Genomic_DNA"/>
</dbReference>
<name>A0A371AW43_9FIRM</name>
<dbReference type="SUPFAM" id="SSF49265">
    <property type="entry name" value="Fibronectin type III"/>
    <property type="match status" value="2"/>
</dbReference>
<dbReference type="SMART" id="SM00060">
    <property type="entry name" value="FN3"/>
    <property type="match status" value="2"/>
</dbReference>
<dbReference type="AlphaFoldDB" id="A0A371AW43"/>
<dbReference type="Pfam" id="PF00041">
    <property type="entry name" value="fn3"/>
    <property type="match status" value="1"/>
</dbReference>
<dbReference type="OrthoDB" id="9783374at2"/>
<gene>
    <name evidence="2" type="ORF">DWV06_07965</name>
</gene>